<dbReference type="InterPro" id="IPR002669">
    <property type="entry name" value="UreD"/>
</dbReference>
<keyword evidence="2 3" id="KW-0143">Chaperone</keyword>
<comment type="similarity">
    <text evidence="1 3">Belongs to the UreD family.</text>
</comment>
<evidence type="ECO:0000256" key="2">
    <source>
        <dbReference type="ARBA" id="ARBA00023186"/>
    </source>
</evidence>
<keyword evidence="6" id="KW-1185">Reference proteome</keyword>
<reference evidence="6" key="1">
    <citation type="submission" date="2018-04" db="EMBL/GenBank/DDBJ databases">
        <authorList>
            <person name="Liu S."/>
            <person name="Wang Z."/>
            <person name="Li J."/>
        </authorList>
    </citation>
    <scope>NUCLEOTIDE SEQUENCE [LARGE SCALE GENOMIC DNA]</scope>
    <source>
        <strain evidence="6">S1194</strain>
    </source>
</reference>
<name>A0A2U1SXW1_9MICO</name>
<comment type="subcellular location">
    <subcellularLocation>
        <location evidence="3">Cytoplasm</location>
    </subcellularLocation>
</comment>
<evidence type="ECO:0000256" key="1">
    <source>
        <dbReference type="ARBA" id="ARBA00007177"/>
    </source>
</evidence>
<comment type="caution">
    <text evidence="5">The sequence shown here is derived from an EMBL/GenBank/DDBJ whole genome shotgun (WGS) entry which is preliminary data.</text>
</comment>
<proteinExistence type="inferred from homology"/>
<comment type="subunit">
    <text evidence="3">UreD, UreF and UreG form a complex that acts as a GTP-hydrolysis-dependent molecular chaperone, activating the urease apoprotein by helping to assemble the nickel containing metallocenter of UreC. The UreE protein probably delivers the nickel.</text>
</comment>
<feature type="region of interest" description="Disordered" evidence="4">
    <location>
        <begin position="1"/>
        <end position="20"/>
    </location>
</feature>
<dbReference type="Proteomes" id="UP000244978">
    <property type="component" value="Unassembled WGS sequence"/>
</dbReference>
<comment type="function">
    <text evidence="3">Required for maturation of urease via the functional incorporation of the urease nickel metallocenter.</text>
</comment>
<dbReference type="EMBL" id="QEEX01000001">
    <property type="protein sequence ID" value="PWB96428.1"/>
    <property type="molecule type" value="Genomic_DNA"/>
</dbReference>
<sequence length="347" mass="37414">MTAPGAAALVKETGSKRGPAEVRVLPVPDPPESHGGYRLQPEFYEPKRVPQEVLQFSSRPGTLAVGSPGKVGVLQLDFELHDGTTQLMRHYQKSPLQIMRPLYFNLERPDMPYVYLTSTGGGILQGDRLRTDLRFGPDTSAHVTTQAASKIYKMDSDYATSLMNLTVERGAHVEYLPDPVIPFERSRMYQQTSVVLDETATLLVGETIYAGRLAREERHAYDVYASDLEVRRPSGALVALDRVRLSPSAGGIDGLGVLADHDVLAMLYVFVPDAATVPALADALLGALEPFGEASLIYGVSALPSDAGVWMRLVGNDTVAVARASTAVAAAAHTFVLGTPAPNIRKS</sequence>
<dbReference type="Pfam" id="PF01774">
    <property type="entry name" value="UreD"/>
    <property type="match status" value="1"/>
</dbReference>
<dbReference type="GO" id="GO:0005737">
    <property type="term" value="C:cytoplasm"/>
    <property type="evidence" value="ECO:0007669"/>
    <property type="project" value="UniProtKB-SubCell"/>
</dbReference>
<gene>
    <name evidence="3" type="primary">ureD</name>
    <name evidence="5" type="ORF">DF220_00145</name>
</gene>
<dbReference type="PANTHER" id="PTHR33643">
    <property type="entry name" value="UREASE ACCESSORY PROTEIN D"/>
    <property type="match status" value="1"/>
</dbReference>
<keyword evidence="3" id="KW-0996">Nickel insertion</keyword>
<keyword evidence="3" id="KW-0963">Cytoplasm</keyword>
<evidence type="ECO:0000256" key="4">
    <source>
        <dbReference type="SAM" id="MobiDB-lite"/>
    </source>
</evidence>
<accession>A0A2U1SXW1</accession>
<evidence type="ECO:0000313" key="6">
    <source>
        <dbReference type="Proteomes" id="UP000244978"/>
    </source>
</evidence>
<evidence type="ECO:0000256" key="3">
    <source>
        <dbReference type="HAMAP-Rule" id="MF_01384"/>
    </source>
</evidence>
<organism evidence="5 6">
    <name type="scientific">Homoserinimonas hongtaonis</name>
    <dbReference type="NCBI Taxonomy" id="2079791"/>
    <lineage>
        <taxon>Bacteria</taxon>
        <taxon>Bacillati</taxon>
        <taxon>Actinomycetota</taxon>
        <taxon>Actinomycetes</taxon>
        <taxon>Micrococcales</taxon>
        <taxon>Microbacteriaceae</taxon>
        <taxon>Homoserinimonas</taxon>
    </lineage>
</organism>
<dbReference type="RefSeq" id="WP_108996639.1">
    <property type="nucleotide sequence ID" value="NZ_QEEX01000001.1"/>
</dbReference>
<dbReference type="PANTHER" id="PTHR33643:SF1">
    <property type="entry name" value="UREASE ACCESSORY PROTEIN D"/>
    <property type="match status" value="1"/>
</dbReference>
<protein>
    <recommendedName>
        <fullName evidence="3">Urease accessory protein UreD</fullName>
    </recommendedName>
</protein>
<evidence type="ECO:0000313" key="5">
    <source>
        <dbReference type="EMBL" id="PWB96428.1"/>
    </source>
</evidence>
<dbReference type="HAMAP" id="MF_01384">
    <property type="entry name" value="UreD"/>
    <property type="match status" value="1"/>
</dbReference>
<dbReference type="AlphaFoldDB" id="A0A2U1SXW1"/>
<dbReference type="GO" id="GO:0016151">
    <property type="term" value="F:nickel cation binding"/>
    <property type="evidence" value="ECO:0007669"/>
    <property type="project" value="UniProtKB-UniRule"/>
</dbReference>